<dbReference type="PANTHER" id="PTHR12176">
    <property type="entry name" value="SAM-DEPENDENT METHYLTRANSFERASE SUPERFAMILY PROTEIN"/>
    <property type="match status" value="1"/>
</dbReference>
<keyword evidence="5" id="KW-1185">Reference proteome</keyword>
<evidence type="ECO:0000313" key="5">
    <source>
        <dbReference type="Proteomes" id="UP000594263"/>
    </source>
</evidence>
<reference evidence="4" key="1">
    <citation type="submission" date="2021-01" db="UniProtKB">
        <authorList>
            <consortium name="EnsemblPlants"/>
        </authorList>
    </citation>
    <scope>IDENTIFICATION</scope>
</reference>
<name>A0A7N0UVI8_KALFE</name>
<evidence type="ECO:0000256" key="2">
    <source>
        <dbReference type="ARBA" id="ARBA00022603"/>
    </source>
</evidence>
<dbReference type="Gramene" id="Kaladp0088s0085.1.v1.1">
    <property type="protein sequence ID" value="Kaladp0088s0085.1.v1.1.CDS.1"/>
    <property type="gene ID" value="Kaladp0088s0085.v1.1"/>
</dbReference>
<keyword evidence="2" id="KW-0489">Methyltransferase</keyword>
<dbReference type="CDD" id="cd02440">
    <property type="entry name" value="AdoMet_MTases"/>
    <property type="match status" value="1"/>
</dbReference>
<dbReference type="Gene3D" id="3.40.50.150">
    <property type="entry name" value="Vaccinia Virus protein VP39"/>
    <property type="match status" value="1"/>
</dbReference>
<protein>
    <recommendedName>
        <fullName evidence="6">S-adenosyl-L-methionine-dependent methyltransferase</fullName>
    </recommendedName>
</protein>
<evidence type="ECO:0000256" key="3">
    <source>
        <dbReference type="ARBA" id="ARBA00022679"/>
    </source>
</evidence>
<sequence length="359" mass="39669">MFFEESKTMLVHYSPLLNSPLSSPVLVEPIHIARFDISSSLNSRTRHPVCSLIFQKPKLYVAATQCLSSDETQITEETSREAGGREDEDEDFQVVSAIKSSYNDIVIIDTAGSRLLLLDQTHNIHSIFYKGRNDHWTNSYWDEFAALPPIVPPGPIAIYGLGGGTAAHLLLDSYPHLEIEGWEIDDVLVDKSREFLGLADLETANGEGGVLKVCVGDALLPSEEMAVDGKYAGIIVDLFKEGKVLEEMPDVELWGRVKRRLRPGGRVMVNCGGAENVMADAGSRGGGGGDAWVVNLTVQAMWEAFKGELCWKKMPRNEGENYMAMTGGMPELEKWEASVPEKLRAKVWGWMPFPNVPSQ</sequence>
<dbReference type="InterPro" id="IPR029063">
    <property type="entry name" value="SAM-dependent_MTases_sf"/>
</dbReference>
<evidence type="ECO:0000313" key="4">
    <source>
        <dbReference type="EnsemblPlants" id="Kaladp0088s0085.1.v1.1.CDS.1"/>
    </source>
</evidence>
<dbReference type="Proteomes" id="UP000594263">
    <property type="component" value="Unplaced"/>
</dbReference>
<dbReference type="GO" id="GO:0032259">
    <property type="term" value="P:methylation"/>
    <property type="evidence" value="ECO:0007669"/>
    <property type="project" value="UniProtKB-KW"/>
</dbReference>
<dbReference type="SUPFAM" id="SSF53335">
    <property type="entry name" value="S-adenosyl-L-methionine-dependent methyltransferases"/>
    <property type="match status" value="1"/>
</dbReference>
<dbReference type="InterPro" id="IPR051419">
    <property type="entry name" value="Lys/N-term_MeTrsfase_sf"/>
</dbReference>
<dbReference type="PANTHER" id="PTHR12176:SF76">
    <property type="entry name" value="S-ADENOSYL-L-METHIONINE-DEPENDENT METHYLTRANSFERASES SUPERFAMILY PROTEIN"/>
    <property type="match status" value="1"/>
</dbReference>
<evidence type="ECO:0000256" key="1">
    <source>
        <dbReference type="ARBA" id="ARBA00008361"/>
    </source>
</evidence>
<accession>A0A7N0UVI8</accession>
<evidence type="ECO:0008006" key="6">
    <source>
        <dbReference type="Google" id="ProtNLM"/>
    </source>
</evidence>
<proteinExistence type="inferred from homology"/>
<dbReference type="OMA" id="HIARFDI"/>
<organism evidence="4 5">
    <name type="scientific">Kalanchoe fedtschenkoi</name>
    <name type="common">Lavender scallops</name>
    <name type="synonym">South American air plant</name>
    <dbReference type="NCBI Taxonomy" id="63787"/>
    <lineage>
        <taxon>Eukaryota</taxon>
        <taxon>Viridiplantae</taxon>
        <taxon>Streptophyta</taxon>
        <taxon>Embryophyta</taxon>
        <taxon>Tracheophyta</taxon>
        <taxon>Spermatophyta</taxon>
        <taxon>Magnoliopsida</taxon>
        <taxon>eudicotyledons</taxon>
        <taxon>Gunneridae</taxon>
        <taxon>Pentapetalae</taxon>
        <taxon>Saxifragales</taxon>
        <taxon>Crassulaceae</taxon>
        <taxon>Kalanchoe</taxon>
    </lineage>
</organism>
<dbReference type="EnsemblPlants" id="Kaladp0088s0085.1.v1.1">
    <property type="protein sequence ID" value="Kaladp0088s0085.1.v1.1.CDS.1"/>
    <property type="gene ID" value="Kaladp0088s0085.v1.1"/>
</dbReference>
<dbReference type="AlphaFoldDB" id="A0A7N0UVI8"/>
<dbReference type="GO" id="GO:0008168">
    <property type="term" value="F:methyltransferase activity"/>
    <property type="evidence" value="ECO:0007669"/>
    <property type="project" value="UniProtKB-KW"/>
</dbReference>
<keyword evidence="3" id="KW-0808">Transferase</keyword>
<comment type="similarity">
    <text evidence="1">Belongs to the methyltransferase superfamily.</text>
</comment>